<organism evidence="4">
    <name type="scientific">bioreactor metagenome</name>
    <dbReference type="NCBI Taxonomy" id="1076179"/>
    <lineage>
        <taxon>unclassified sequences</taxon>
        <taxon>metagenomes</taxon>
        <taxon>ecological metagenomes</taxon>
    </lineage>
</organism>
<keyword evidence="4" id="KW-0645">Protease</keyword>
<evidence type="ECO:0000259" key="2">
    <source>
        <dbReference type="Pfam" id="PF00675"/>
    </source>
</evidence>
<dbReference type="SUPFAM" id="SSF63411">
    <property type="entry name" value="LuxS/MPP-like metallohydrolase"/>
    <property type="match status" value="2"/>
</dbReference>
<evidence type="ECO:0000259" key="3">
    <source>
        <dbReference type="Pfam" id="PF05193"/>
    </source>
</evidence>
<proteinExistence type="inferred from homology"/>
<dbReference type="GO" id="GO:0046872">
    <property type="term" value="F:metal ion binding"/>
    <property type="evidence" value="ECO:0007669"/>
    <property type="project" value="InterPro"/>
</dbReference>
<dbReference type="Pfam" id="PF05193">
    <property type="entry name" value="Peptidase_M16_C"/>
    <property type="match status" value="1"/>
</dbReference>
<dbReference type="InterPro" id="IPR050361">
    <property type="entry name" value="MPP/UQCRC_Complex"/>
</dbReference>
<sequence>MGYQIYTLSNGLRLIHKPDTMAVTYCGMVINAGSRDETETEQGMAHFVEHLLFKGTGKRRSGHIINRLENVGGELNAYTSKEETVVYAAVLNEHLDKAMDLIGDIVFHSTFPQKEIDKERIIIIDEIQSYNDSPSELIYDDFEEILFDYPIGHNILGKAELLEQYKSGDTKRFVDQFYLPGEMVFFVLGNIKEAKLLRWAEKFLVNGSNRESKQSRVSPALYKPEHRSYKKDTFQVHYMLGNRCFDMHHADRIGMYLLNNILGGPGMNSLLNLSLREKNGLVYNVDSVYQPMTDTGMWTVYFGCDAYNFKKCERLVRQELRKLREDKISESQLKKYKLQLLGQMAISMEQKENHAIGLGKSLLRYGKVDEMEVIREHIMAVSSEQLQDIARQVFDESQLSTLKYY</sequence>
<accession>A0A644VZM4</accession>
<dbReference type="InterPro" id="IPR011249">
    <property type="entry name" value="Metalloenz_LuxS/M16"/>
</dbReference>
<dbReference type="GO" id="GO:0004222">
    <property type="term" value="F:metalloendopeptidase activity"/>
    <property type="evidence" value="ECO:0007669"/>
    <property type="project" value="InterPro"/>
</dbReference>
<dbReference type="InterPro" id="IPR007863">
    <property type="entry name" value="Peptidase_M16_C"/>
</dbReference>
<dbReference type="Pfam" id="PF00675">
    <property type="entry name" value="Peptidase_M16"/>
    <property type="match status" value="1"/>
</dbReference>
<dbReference type="AlphaFoldDB" id="A0A644VZM4"/>
<dbReference type="PROSITE" id="PS00143">
    <property type="entry name" value="INSULINASE"/>
    <property type="match status" value="1"/>
</dbReference>
<gene>
    <name evidence="4" type="ORF">SDC9_42949</name>
</gene>
<comment type="caution">
    <text evidence="4">The sequence shown here is derived from an EMBL/GenBank/DDBJ whole genome shotgun (WGS) entry which is preliminary data.</text>
</comment>
<comment type="similarity">
    <text evidence="1">Belongs to the peptidase M16 family.</text>
</comment>
<dbReference type="PANTHER" id="PTHR11851">
    <property type="entry name" value="METALLOPROTEASE"/>
    <property type="match status" value="1"/>
</dbReference>
<feature type="domain" description="Peptidase M16 C-terminal" evidence="3">
    <location>
        <begin position="171"/>
        <end position="340"/>
    </location>
</feature>
<keyword evidence="4" id="KW-0378">Hydrolase</keyword>
<feature type="domain" description="Peptidase M16 N-terminal" evidence="2">
    <location>
        <begin position="20"/>
        <end position="153"/>
    </location>
</feature>
<dbReference type="GO" id="GO:0006508">
    <property type="term" value="P:proteolysis"/>
    <property type="evidence" value="ECO:0007669"/>
    <property type="project" value="UniProtKB-KW"/>
</dbReference>
<dbReference type="InterPro" id="IPR001431">
    <property type="entry name" value="Pept_M16_Zn_BS"/>
</dbReference>
<dbReference type="EC" id="3.4.24.-" evidence="4"/>
<evidence type="ECO:0000256" key="1">
    <source>
        <dbReference type="ARBA" id="ARBA00007261"/>
    </source>
</evidence>
<name>A0A644VZM4_9ZZZZ</name>
<protein>
    <submittedName>
        <fullName evidence="4">Putative zinc protease</fullName>
        <ecNumber evidence="4">3.4.24.-</ecNumber>
    </submittedName>
</protein>
<dbReference type="InterPro" id="IPR011765">
    <property type="entry name" value="Pept_M16_N"/>
</dbReference>
<dbReference type="Gene3D" id="3.30.830.10">
    <property type="entry name" value="Metalloenzyme, LuxS/M16 peptidase-like"/>
    <property type="match status" value="2"/>
</dbReference>
<dbReference type="PANTHER" id="PTHR11851:SF49">
    <property type="entry name" value="MITOCHONDRIAL-PROCESSING PEPTIDASE SUBUNIT ALPHA"/>
    <property type="match status" value="1"/>
</dbReference>
<evidence type="ECO:0000313" key="4">
    <source>
        <dbReference type="EMBL" id="MPL96767.1"/>
    </source>
</evidence>
<reference evidence="4" key="1">
    <citation type="submission" date="2019-08" db="EMBL/GenBank/DDBJ databases">
        <authorList>
            <person name="Kucharzyk K."/>
            <person name="Murdoch R.W."/>
            <person name="Higgins S."/>
            <person name="Loffler F."/>
        </authorList>
    </citation>
    <scope>NUCLEOTIDE SEQUENCE</scope>
</reference>
<dbReference type="EMBL" id="VSSQ01000524">
    <property type="protein sequence ID" value="MPL96767.1"/>
    <property type="molecule type" value="Genomic_DNA"/>
</dbReference>